<evidence type="ECO:0000259" key="9">
    <source>
        <dbReference type="PROSITE" id="PS50850"/>
    </source>
</evidence>
<evidence type="ECO:0000256" key="8">
    <source>
        <dbReference type="SAM" id="Phobius"/>
    </source>
</evidence>
<dbReference type="InterPro" id="IPR020846">
    <property type="entry name" value="MFS_dom"/>
</dbReference>
<keyword evidence="11" id="KW-1185">Reference proteome</keyword>
<feature type="transmembrane region" description="Helical" evidence="8">
    <location>
        <begin position="43"/>
        <end position="68"/>
    </location>
</feature>
<evidence type="ECO:0000256" key="2">
    <source>
        <dbReference type="ARBA" id="ARBA00008335"/>
    </source>
</evidence>
<protein>
    <submittedName>
        <fullName evidence="10">MFS transporter</fullName>
    </submittedName>
</protein>
<feature type="transmembrane region" description="Helical" evidence="8">
    <location>
        <begin position="14"/>
        <end position="31"/>
    </location>
</feature>
<dbReference type="PROSITE" id="PS50850">
    <property type="entry name" value="MFS"/>
    <property type="match status" value="1"/>
</dbReference>
<evidence type="ECO:0000256" key="6">
    <source>
        <dbReference type="ARBA" id="ARBA00022989"/>
    </source>
</evidence>
<dbReference type="InterPro" id="IPR011701">
    <property type="entry name" value="MFS"/>
</dbReference>
<evidence type="ECO:0000256" key="7">
    <source>
        <dbReference type="ARBA" id="ARBA00023136"/>
    </source>
</evidence>
<proteinExistence type="inferred from homology"/>
<gene>
    <name evidence="10" type="ORF">BTO30_11570</name>
</gene>
<dbReference type="InterPro" id="IPR036259">
    <property type="entry name" value="MFS_trans_sf"/>
</dbReference>
<dbReference type="GO" id="GO:0005886">
    <property type="term" value="C:plasma membrane"/>
    <property type="evidence" value="ECO:0007669"/>
    <property type="project" value="UniProtKB-SubCell"/>
</dbReference>
<dbReference type="GO" id="GO:0022857">
    <property type="term" value="F:transmembrane transporter activity"/>
    <property type="evidence" value="ECO:0007669"/>
    <property type="project" value="InterPro"/>
</dbReference>
<name>A0A1Q8Q453_9BACI</name>
<accession>A0A1Q8Q453</accession>
<dbReference type="EMBL" id="MSDU01000025">
    <property type="protein sequence ID" value="OLN22051.1"/>
    <property type="molecule type" value="Genomic_DNA"/>
</dbReference>
<feature type="transmembrane region" description="Helical" evidence="8">
    <location>
        <begin position="80"/>
        <end position="99"/>
    </location>
</feature>
<dbReference type="AlphaFoldDB" id="A0A1Q8Q453"/>
<feature type="transmembrane region" description="Helical" evidence="8">
    <location>
        <begin position="341"/>
        <end position="361"/>
    </location>
</feature>
<reference evidence="10 11" key="1">
    <citation type="submission" date="2016-12" db="EMBL/GenBank/DDBJ databases">
        <title>Domibacillus antri genome sequencing.</title>
        <authorList>
            <person name="Verma A."/>
            <person name="Krishnamurthi S."/>
        </authorList>
    </citation>
    <scope>NUCLEOTIDE SEQUENCE [LARGE SCALE GENOMIC DNA]</scope>
    <source>
        <strain evidence="10 11">XD80</strain>
    </source>
</reference>
<dbReference type="SUPFAM" id="SSF103473">
    <property type="entry name" value="MFS general substrate transporter"/>
    <property type="match status" value="1"/>
</dbReference>
<organism evidence="10 11">
    <name type="scientific">Domibacillus antri</name>
    <dbReference type="NCBI Taxonomy" id="1714264"/>
    <lineage>
        <taxon>Bacteria</taxon>
        <taxon>Bacillati</taxon>
        <taxon>Bacillota</taxon>
        <taxon>Bacilli</taxon>
        <taxon>Bacillales</taxon>
        <taxon>Bacillaceae</taxon>
        <taxon>Domibacillus</taxon>
    </lineage>
</organism>
<keyword evidence="6 8" id="KW-1133">Transmembrane helix</keyword>
<dbReference type="RefSeq" id="WP_075398893.1">
    <property type="nucleotide sequence ID" value="NZ_MSDU01000025.1"/>
</dbReference>
<feature type="transmembrane region" description="Helical" evidence="8">
    <location>
        <begin position="105"/>
        <end position="126"/>
    </location>
</feature>
<feature type="transmembrane region" description="Helical" evidence="8">
    <location>
        <begin position="250"/>
        <end position="271"/>
    </location>
</feature>
<dbReference type="CDD" id="cd17324">
    <property type="entry name" value="MFS_NepI_like"/>
    <property type="match status" value="1"/>
</dbReference>
<dbReference type="Pfam" id="PF07690">
    <property type="entry name" value="MFS_1"/>
    <property type="match status" value="2"/>
</dbReference>
<keyword evidence="5 8" id="KW-0812">Transmembrane</keyword>
<feature type="transmembrane region" description="Helical" evidence="8">
    <location>
        <begin position="306"/>
        <end position="329"/>
    </location>
</feature>
<comment type="caution">
    <text evidence="10">The sequence shown here is derived from an EMBL/GenBank/DDBJ whole genome shotgun (WGS) entry which is preliminary data.</text>
</comment>
<dbReference type="PANTHER" id="PTHR43271:SF1">
    <property type="entry name" value="INNER MEMBRANE TRANSPORT PROTEIN YNFM"/>
    <property type="match status" value="1"/>
</dbReference>
<feature type="transmembrane region" description="Helical" evidence="8">
    <location>
        <begin position="217"/>
        <end position="238"/>
    </location>
</feature>
<feature type="transmembrane region" description="Helical" evidence="8">
    <location>
        <begin position="168"/>
        <end position="188"/>
    </location>
</feature>
<evidence type="ECO:0000313" key="11">
    <source>
        <dbReference type="Proteomes" id="UP000185568"/>
    </source>
</evidence>
<sequence>MSYIEQGSIEQKKASFALFLGGFVTFATLYTTQPLMPLFSNQFGVSASIASLALSLSTGVLAIAMIAAGALSDEFGKKKLMIISMFAASLIGIFTALSPNFWTLLAFRALLGVFLAGVPAIAMAYVSEEFNPKAIGTAMGLYISGTTIGGMSGRILTGLLTDLFNWRIALIIIGIVALAASITFLFTLPEPRNSEKKHATLKEMLFAYKVHSYNRPLLAVISLGFLLMGGFVTLYNYIGFLLMAPPFSLSQTFIGFIFVVFLTGTFSAMYMGKKADVYGNPRTLKWSIAIMAAGAVMTLIPVLSIMIMGIAVFTFGFFGAHSIASAWVGEYAGFNKTQASSLYLLLYYLGSSVAGSFGGWFWTHLHWPGVIGLVLAMLGVTVPLIRYAKNHKPGVYSTVKNKKSSNAANSV</sequence>
<dbReference type="STRING" id="1714264.BTO30_11570"/>
<feature type="domain" description="Major facilitator superfamily (MFS) profile" evidence="9">
    <location>
        <begin position="14"/>
        <end position="391"/>
    </location>
</feature>
<dbReference type="Gene3D" id="1.20.1250.20">
    <property type="entry name" value="MFS general substrate transporter like domains"/>
    <property type="match status" value="1"/>
</dbReference>
<evidence type="ECO:0000256" key="3">
    <source>
        <dbReference type="ARBA" id="ARBA00022448"/>
    </source>
</evidence>
<feature type="transmembrane region" description="Helical" evidence="8">
    <location>
        <begin position="138"/>
        <end position="156"/>
    </location>
</feature>
<comment type="similarity">
    <text evidence="2">Belongs to the major facilitator superfamily.</text>
</comment>
<keyword evidence="7 8" id="KW-0472">Membrane</keyword>
<dbReference type="PANTHER" id="PTHR43271">
    <property type="entry name" value="BLL2771 PROTEIN"/>
    <property type="match status" value="1"/>
</dbReference>
<feature type="transmembrane region" description="Helical" evidence="8">
    <location>
        <begin position="283"/>
        <end position="300"/>
    </location>
</feature>
<comment type="subcellular location">
    <subcellularLocation>
        <location evidence="1">Cell membrane</location>
        <topology evidence="1">Multi-pass membrane protein</topology>
    </subcellularLocation>
</comment>
<evidence type="ECO:0000256" key="5">
    <source>
        <dbReference type="ARBA" id="ARBA00022692"/>
    </source>
</evidence>
<evidence type="ECO:0000313" key="10">
    <source>
        <dbReference type="EMBL" id="OLN22051.1"/>
    </source>
</evidence>
<keyword evidence="4" id="KW-1003">Cell membrane</keyword>
<feature type="transmembrane region" description="Helical" evidence="8">
    <location>
        <begin position="367"/>
        <end position="385"/>
    </location>
</feature>
<dbReference type="Proteomes" id="UP000185568">
    <property type="component" value="Unassembled WGS sequence"/>
</dbReference>
<dbReference type="OrthoDB" id="63984at2"/>
<evidence type="ECO:0000256" key="4">
    <source>
        <dbReference type="ARBA" id="ARBA00022475"/>
    </source>
</evidence>
<evidence type="ECO:0000256" key="1">
    <source>
        <dbReference type="ARBA" id="ARBA00004651"/>
    </source>
</evidence>
<keyword evidence="3" id="KW-0813">Transport</keyword>